<dbReference type="RefSeq" id="WP_252852404.1">
    <property type="nucleotide sequence ID" value="NZ_JAMXLR010000036.1"/>
</dbReference>
<evidence type="ECO:0000256" key="1">
    <source>
        <dbReference type="SAM" id="SignalP"/>
    </source>
</evidence>
<reference evidence="4" key="1">
    <citation type="submission" date="2022-06" db="EMBL/GenBank/DDBJ databases">
        <title>Aeoliella straminimaris, a novel planctomycete from sediments.</title>
        <authorList>
            <person name="Vitorino I.R."/>
            <person name="Lage O.M."/>
        </authorList>
    </citation>
    <scope>NUCLEOTIDE SEQUENCE</scope>
    <source>
        <strain evidence="4">ICT_H6.2</strain>
    </source>
</reference>
<dbReference type="Pfam" id="PF16586">
    <property type="entry name" value="DUF5060"/>
    <property type="match status" value="1"/>
</dbReference>
<dbReference type="Proteomes" id="UP001155241">
    <property type="component" value="Unassembled WGS sequence"/>
</dbReference>
<dbReference type="InterPro" id="IPR032260">
    <property type="entry name" value="DUF5060"/>
</dbReference>
<evidence type="ECO:0000259" key="3">
    <source>
        <dbReference type="Pfam" id="PF16586"/>
    </source>
</evidence>
<feature type="signal peptide" evidence="1">
    <location>
        <begin position="1"/>
        <end position="21"/>
    </location>
</feature>
<dbReference type="InterPro" id="IPR013783">
    <property type="entry name" value="Ig-like_fold"/>
</dbReference>
<name>A0A9X2FEE1_9BACT</name>
<dbReference type="InterPro" id="IPR024749">
    <property type="entry name" value="Collagen-bd_put"/>
</dbReference>
<gene>
    <name evidence="4" type="ORF">NG895_10320</name>
</gene>
<sequence length="628" mass="70227">MDTVRVGFVWLAVLFPSLAWCATPETSTDTRPIQIAGCLEQWGTVTCTLEGPFADEADEDPNPFTDYNLQMTFQHESGDRITVPGYFAADGNAGETSATAGDRWRAHFTPHKVGHWICSAIMRQGRHAAIDTAAERESAVIGRYKASFHIEPSTAQLPDLAARGRLEYVGKRYLRFAGSGEYFLKVGPDAPETLLAYEDFDGTVANRRDCPLKTWQPHVSDWSDGDPTWQAEKGRGLIGAINYLSSKGLNTVSFLTYNAGGDGDNVWPFVERDAKLHYDCSKLDQWAVVFDHATRRGLHLHFKLQETENDDNRHPKDAAADVPTALDQGQLGPERKLYLRELIARFGHALALNWNLGEENTQSSEEVIAMARYIRAVDPYGSPIVLHTYPNQQDKVYKPLLGNDQVLTGVSLQNSWRQVHRLTTKWIDASLDAGHPWVVANDEQNPAGMGVPVDIGYRGNDGQATEGQQGYDMHDIRKFTLWGNLMAGGAGVEYYFGYQLPENDLRCEDFRSRDQTWNYCRVAKEFFTENDIPFDEMSGADPLVGNLRHDNSHYCFARKGQVYLVYLPQGEPCQLDLEDAEGEFTLGWFDPIEGGPIAETKTSVQGGAAIEIVPPNKDHDWLAVIRSR</sequence>
<dbReference type="Pfam" id="PF12904">
    <property type="entry name" value="Collagen_bind_2"/>
    <property type="match status" value="1"/>
</dbReference>
<dbReference type="AlphaFoldDB" id="A0A9X2FEE1"/>
<dbReference type="EMBL" id="JAMXLR010000036">
    <property type="protein sequence ID" value="MCO6044301.1"/>
    <property type="molecule type" value="Genomic_DNA"/>
</dbReference>
<feature type="domain" description="Putative collagen-binding" evidence="2">
    <location>
        <begin position="544"/>
        <end position="625"/>
    </location>
</feature>
<evidence type="ECO:0000313" key="4">
    <source>
        <dbReference type="EMBL" id="MCO6044301.1"/>
    </source>
</evidence>
<feature type="domain" description="DUF5060" evidence="3">
    <location>
        <begin position="39"/>
        <end position="116"/>
    </location>
</feature>
<proteinExistence type="predicted"/>
<organism evidence="4 5">
    <name type="scientific">Aeoliella straminimaris</name>
    <dbReference type="NCBI Taxonomy" id="2954799"/>
    <lineage>
        <taxon>Bacteria</taxon>
        <taxon>Pseudomonadati</taxon>
        <taxon>Planctomycetota</taxon>
        <taxon>Planctomycetia</taxon>
        <taxon>Pirellulales</taxon>
        <taxon>Lacipirellulaceae</taxon>
        <taxon>Aeoliella</taxon>
    </lineage>
</organism>
<keyword evidence="1" id="KW-0732">Signal</keyword>
<evidence type="ECO:0000313" key="5">
    <source>
        <dbReference type="Proteomes" id="UP001155241"/>
    </source>
</evidence>
<comment type="caution">
    <text evidence="4">The sequence shown here is derived from an EMBL/GenBank/DDBJ whole genome shotgun (WGS) entry which is preliminary data.</text>
</comment>
<accession>A0A9X2FEE1</accession>
<dbReference type="Gene3D" id="3.20.20.80">
    <property type="entry name" value="Glycosidases"/>
    <property type="match status" value="1"/>
</dbReference>
<keyword evidence="5" id="KW-1185">Reference proteome</keyword>
<dbReference type="Gene3D" id="2.60.40.10">
    <property type="entry name" value="Immunoglobulins"/>
    <property type="match status" value="1"/>
</dbReference>
<protein>
    <submittedName>
        <fullName evidence="4">DUF5060 domain-containing protein</fullName>
    </submittedName>
</protein>
<evidence type="ECO:0000259" key="2">
    <source>
        <dbReference type="Pfam" id="PF12904"/>
    </source>
</evidence>
<feature type="chain" id="PRO_5040818477" evidence="1">
    <location>
        <begin position="22"/>
        <end position="628"/>
    </location>
</feature>